<reference evidence="1 2" key="1">
    <citation type="journal article" date="2019" name="PLoS ONE">
        <title>Comparative genome analysis indicates high evolutionary potential of pathogenicity genes in Colletotrichum tanaceti.</title>
        <authorList>
            <person name="Lelwala R.V."/>
            <person name="Korhonen P.K."/>
            <person name="Young N.D."/>
            <person name="Scott J.B."/>
            <person name="Ades P.A."/>
            <person name="Gasser R.B."/>
            <person name="Taylor P.W.J."/>
        </authorList>
    </citation>
    <scope>NUCLEOTIDE SEQUENCE [LARGE SCALE GENOMIC DNA]</scope>
    <source>
        <strain evidence="1">BRIP57314</strain>
    </source>
</reference>
<sequence length="66" mass="7476">MDFIVAGPNIGDTKLQNRRGKASIISKPLDVEIGATKILQKQRRIFLVSQCPHQPWSEMPELYDPV</sequence>
<comment type="caution">
    <text evidence="1">The sequence shown here is derived from an EMBL/GenBank/DDBJ whole genome shotgun (WGS) entry which is preliminary data.</text>
</comment>
<gene>
    <name evidence="1" type="ORF">CTA1_9835</name>
</gene>
<name>A0A4U6XQ94_9PEZI</name>
<dbReference type="AlphaFoldDB" id="A0A4U6XQ94"/>
<dbReference type="Proteomes" id="UP000310108">
    <property type="component" value="Unassembled WGS sequence"/>
</dbReference>
<evidence type="ECO:0000313" key="2">
    <source>
        <dbReference type="Proteomes" id="UP000310108"/>
    </source>
</evidence>
<organism evidence="1 2">
    <name type="scientific">Colletotrichum tanaceti</name>
    <dbReference type="NCBI Taxonomy" id="1306861"/>
    <lineage>
        <taxon>Eukaryota</taxon>
        <taxon>Fungi</taxon>
        <taxon>Dikarya</taxon>
        <taxon>Ascomycota</taxon>
        <taxon>Pezizomycotina</taxon>
        <taxon>Sordariomycetes</taxon>
        <taxon>Hypocreomycetidae</taxon>
        <taxon>Glomerellales</taxon>
        <taxon>Glomerellaceae</taxon>
        <taxon>Colletotrichum</taxon>
        <taxon>Colletotrichum destructivum species complex</taxon>
    </lineage>
</organism>
<dbReference type="EMBL" id="PJEX01000034">
    <property type="protein sequence ID" value="TKW57809.1"/>
    <property type="molecule type" value="Genomic_DNA"/>
</dbReference>
<accession>A0A4U6XQ94</accession>
<keyword evidence="2" id="KW-1185">Reference proteome</keyword>
<evidence type="ECO:0000313" key="1">
    <source>
        <dbReference type="EMBL" id="TKW57809.1"/>
    </source>
</evidence>
<proteinExistence type="predicted"/>
<protein>
    <submittedName>
        <fullName evidence="1">Uncharacterized protein</fullName>
    </submittedName>
</protein>